<protein>
    <submittedName>
        <fullName evidence="5">C6 transcription factor, putative</fullName>
    </submittedName>
</protein>
<dbReference type="InterPro" id="IPR021858">
    <property type="entry name" value="Fun_TF"/>
</dbReference>
<dbReference type="InterPro" id="IPR036864">
    <property type="entry name" value="Zn2-C6_fun-type_DNA-bd_sf"/>
</dbReference>
<evidence type="ECO:0000313" key="6">
    <source>
        <dbReference type="Proteomes" id="UP000044841"/>
    </source>
</evidence>
<dbReference type="PROSITE" id="PS50048">
    <property type="entry name" value="ZN2_CY6_FUNGAL_2"/>
    <property type="match status" value="1"/>
</dbReference>
<feature type="domain" description="Zn(2)-C6 fungal-type" evidence="4">
    <location>
        <begin position="11"/>
        <end position="32"/>
    </location>
</feature>
<dbReference type="GO" id="GO:0005634">
    <property type="term" value="C:nucleus"/>
    <property type="evidence" value="ECO:0007669"/>
    <property type="project" value="UniProtKB-SubCell"/>
</dbReference>
<sequence length="588" mass="66491">MELARQRSRKGCLTCRQKRKKCDETKPVCGRCQGGDECIWPVSRPPQKTASRSSRMPRIQPRPSNLKLANISVLAETATPVPGGNKPIPNAYSQKLNPEFLNMFLEAAVTNDPHDFVLYDSANFAPTILNTLMEPLEPSILSASILNTFRTQEHSPESRYSPLLSDSDSSALPRIMDEPDHTLDEDEEDTFKTTDWLPGALQLFNLHLFLELPSQDQVRWSSVIDSYFRFFVRYSYDPSNIPIHMCDFVARHLQLESVRLAVLGTSLVFYSFLNPGLPQGPLWRHANEFINAAATALQVEEFQPNTTLNARLAGISELLGYYYYIGDLGGYIRCIEQALPIVQKLVGTTPASIHKLYGSETLNIRLFAWCDVFSAIATSRPTRLVYDCNVDALLQRNQAGPDAPLLDSGLEWMAGFPDAFLLLTMQILNLKHTSMSPAERISQATAIEAALRGWKVWPSDITNSTMRIQRVSAQEVWRHFTILYLYQAVHQATPSQEVVQQSVKQIIKLASTLRPGHNPDCLLYIPYFLAGTFAISPKNRWFIRDRLMRCSVGTYMKGFVDALDELWKGCPIDKYIDWTSRSPPLVMF</sequence>
<dbReference type="InterPro" id="IPR001138">
    <property type="entry name" value="Zn2Cys6_DnaBD"/>
</dbReference>
<gene>
    <name evidence="5" type="ORF">RSOLAG22IIIB_02585</name>
</gene>
<keyword evidence="2" id="KW-0539">Nucleus</keyword>
<evidence type="ECO:0000256" key="3">
    <source>
        <dbReference type="SAM" id="MobiDB-lite"/>
    </source>
</evidence>
<dbReference type="PANTHER" id="PTHR37534:SF46">
    <property type="entry name" value="ZN(II)2CYS6 TRANSCRIPTION FACTOR (EUROFUNG)"/>
    <property type="match status" value="1"/>
</dbReference>
<dbReference type="Pfam" id="PF00172">
    <property type="entry name" value="Zn_clus"/>
    <property type="match status" value="1"/>
</dbReference>
<dbReference type="AlphaFoldDB" id="A0A0K6GG31"/>
<feature type="compositionally biased region" description="Low complexity" evidence="3">
    <location>
        <begin position="161"/>
        <end position="173"/>
    </location>
</feature>
<dbReference type="Gene3D" id="4.10.240.10">
    <property type="entry name" value="Zn(2)-C6 fungal-type DNA-binding domain"/>
    <property type="match status" value="1"/>
</dbReference>
<proteinExistence type="predicted"/>
<accession>A0A0K6GG31</accession>
<dbReference type="SUPFAM" id="SSF57701">
    <property type="entry name" value="Zn2/Cys6 DNA-binding domain"/>
    <property type="match status" value="1"/>
</dbReference>
<keyword evidence="6" id="KW-1185">Reference proteome</keyword>
<evidence type="ECO:0000259" key="4">
    <source>
        <dbReference type="PROSITE" id="PS50048"/>
    </source>
</evidence>
<evidence type="ECO:0000256" key="2">
    <source>
        <dbReference type="ARBA" id="ARBA00023242"/>
    </source>
</evidence>
<dbReference type="GO" id="GO:0008270">
    <property type="term" value="F:zinc ion binding"/>
    <property type="evidence" value="ECO:0007669"/>
    <property type="project" value="InterPro"/>
</dbReference>
<comment type="subcellular location">
    <subcellularLocation>
        <location evidence="1">Nucleus</location>
    </subcellularLocation>
</comment>
<name>A0A0K6GG31_9AGAM</name>
<dbReference type="GO" id="GO:0000981">
    <property type="term" value="F:DNA-binding transcription factor activity, RNA polymerase II-specific"/>
    <property type="evidence" value="ECO:0007669"/>
    <property type="project" value="InterPro"/>
</dbReference>
<dbReference type="EMBL" id="CYGV01001844">
    <property type="protein sequence ID" value="CUA77568.1"/>
    <property type="molecule type" value="Genomic_DNA"/>
</dbReference>
<dbReference type="CDD" id="cd00067">
    <property type="entry name" value="GAL4"/>
    <property type="match status" value="1"/>
</dbReference>
<feature type="region of interest" description="Disordered" evidence="3">
    <location>
        <begin position="154"/>
        <end position="186"/>
    </location>
</feature>
<reference evidence="5 6" key="1">
    <citation type="submission" date="2015-07" db="EMBL/GenBank/DDBJ databases">
        <authorList>
            <person name="Noorani M."/>
        </authorList>
    </citation>
    <scope>NUCLEOTIDE SEQUENCE [LARGE SCALE GENOMIC DNA]</scope>
    <source>
        <strain evidence="5">BBA 69670</strain>
    </source>
</reference>
<dbReference type="Proteomes" id="UP000044841">
    <property type="component" value="Unassembled WGS sequence"/>
</dbReference>
<evidence type="ECO:0000256" key="1">
    <source>
        <dbReference type="ARBA" id="ARBA00004123"/>
    </source>
</evidence>
<dbReference type="Pfam" id="PF11951">
    <property type="entry name" value="Fungal_trans_2"/>
    <property type="match status" value="1"/>
</dbReference>
<dbReference type="PANTHER" id="PTHR37534">
    <property type="entry name" value="TRANSCRIPTIONAL ACTIVATOR PROTEIN UGA3"/>
    <property type="match status" value="1"/>
</dbReference>
<evidence type="ECO:0000313" key="5">
    <source>
        <dbReference type="EMBL" id="CUA77568.1"/>
    </source>
</evidence>
<feature type="region of interest" description="Disordered" evidence="3">
    <location>
        <begin position="43"/>
        <end position="62"/>
    </location>
</feature>
<organism evidence="5 6">
    <name type="scientific">Rhizoctonia solani</name>
    <dbReference type="NCBI Taxonomy" id="456999"/>
    <lineage>
        <taxon>Eukaryota</taxon>
        <taxon>Fungi</taxon>
        <taxon>Dikarya</taxon>
        <taxon>Basidiomycota</taxon>
        <taxon>Agaricomycotina</taxon>
        <taxon>Agaricomycetes</taxon>
        <taxon>Cantharellales</taxon>
        <taxon>Ceratobasidiaceae</taxon>
        <taxon>Rhizoctonia</taxon>
    </lineage>
</organism>
<dbReference type="SMART" id="SM00066">
    <property type="entry name" value="GAL4"/>
    <property type="match status" value="1"/>
</dbReference>